<dbReference type="OrthoDB" id="5850001at2759"/>
<evidence type="ECO:0000313" key="3">
    <source>
        <dbReference type="Proteomes" id="UP000230233"/>
    </source>
</evidence>
<evidence type="ECO:0000313" key="2">
    <source>
        <dbReference type="EMBL" id="PIC19180.1"/>
    </source>
</evidence>
<reference evidence="3" key="1">
    <citation type="submission" date="2017-10" db="EMBL/GenBank/DDBJ databases">
        <title>Rapid genome shrinkage in a self-fertile nematode reveals novel sperm competition proteins.</title>
        <authorList>
            <person name="Yin D."/>
            <person name="Schwarz E.M."/>
            <person name="Thomas C.G."/>
            <person name="Felde R.L."/>
            <person name="Korf I.F."/>
            <person name="Cutter A.D."/>
            <person name="Schartner C.M."/>
            <person name="Ralston E.J."/>
            <person name="Meyer B.J."/>
            <person name="Haag E.S."/>
        </authorList>
    </citation>
    <scope>NUCLEOTIDE SEQUENCE [LARGE SCALE GENOMIC DNA]</scope>
    <source>
        <strain evidence="3">JU1422</strain>
    </source>
</reference>
<protein>
    <submittedName>
        <fullName evidence="2">Uncharacterized protein</fullName>
    </submittedName>
</protein>
<name>A0A2G5SVY2_9PELO</name>
<sequence length="328" mass="34971">MIAYHIITNLFLPSEIQSRMRIYLIALLPVLTLAQNGEEAVENAENFRRLYGIASKIMELSGNIMNGNGGSDQEIRPRFQGVRSFTEDNSILSGGSSSQSGMNTMAQMFQQYGGMLANAKFAQPTTTTTQAPSGFKSILDTFLGTGGSSGSAGGGAPADEYENLPPPPTPRPRPRQNLFGQMFGGGVGGGQAIDSNPPPQQSSSSGGSNLLSLFGLMPTPPPTTTTTTTEATPVQRIMNLFVPQPERPQPEQSSSRGRINFLEMFGLAKPTTTTTAAPPLRALFAPDKPYSGTAEDFDGIMNALLRTNAKPARQEPSSILSQFFGGRK</sequence>
<feature type="region of interest" description="Disordered" evidence="1">
    <location>
        <begin position="146"/>
        <end position="229"/>
    </location>
</feature>
<feature type="compositionally biased region" description="Low complexity" evidence="1">
    <location>
        <begin position="201"/>
        <end position="213"/>
    </location>
</feature>
<proteinExistence type="predicted"/>
<evidence type="ECO:0000256" key="1">
    <source>
        <dbReference type="SAM" id="MobiDB-lite"/>
    </source>
</evidence>
<dbReference type="AlphaFoldDB" id="A0A2G5SVY2"/>
<feature type="region of interest" description="Disordered" evidence="1">
    <location>
        <begin position="309"/>
        <end position="328"/>
    </location>
</feature>
<feature type="compositionally biased region" description="Gly residues" evidence="1">
    <location>
        <begin position="146"/>
        <end position="156"/>
    </location>
</feature>
<feature type="compositionally biased region" description="Gly residues" evidence="1">
    <location>
        <begin position="182"/>
        <end position="191"/>
    </location>
</feature>
<dbReference type="EMBL" id="PDUG01000006">
    <property type="protein sequence ID" value="PIC19180.1"/>
    <property type="molecule type" value="Genomic_DNA"/>
</dbReference>
<gene>
    <name evidence="2" type="primary">Cni-F46C8.8</name>
    <name evidence="2" type="synonym">Cnig_chr_X.g24813</name>
    <name evidence="2" type="ORF">B9Z55_024813</name>
</gene>
<keyword evidence="3" id="KW-1185">Reference proteome</keyword>
<comment type="caution">
    <text evidence="2">The sequence shown here is derived from an EMBL/GenBank/DDBJ whole genome shotgun (WGS) entry which is preliminary data.</text>
</comment>
<dbReference type="Proteomes" id="UP000230233">
    <property type="component" value="Chromosome X"/>
</dbReference>
<organism evidence="2 3">
    <name type="scientific">Caenorhabditis nigoni</name>
    <dbReference type="NCBI Taxonomy" id="1611254"/>
    <lineage>
        <taxon>Eukaryota</taxon>
        <taxon>Metazoa</taxon>
        <taxon>Ecdysozoa</taxon>
        <taxon>Nematoda</taxon>
        <taxon>Chromadorea</taxon>
        <taxon>Rhabditida</taxon>
        <taxon>Rhabditina</taxon>
        <taxon>Rhabditomorpha</taxon>
        <taxon>Rhabditoidea</taxon>
        <taxon>Rhabditidae</taxon>
        <taxon>Peloderinae</taxon>
        <taxon>Caenorhabditis</taxon>
    </lineage>
</organism>
<accession>A0A2G5SVY2</accession>